<proteinExistence type="predicted"/>
<dbReference type="Proteomes" id="UP000799767">
    <property type="component" value="Unassembled WGS sequence"/>
</dbReference>
<evidence type="ECO:0000313" key="2">
    <source>
        <dbReference type="Proteomes" id="UP000799767"/>
    </source>
</evidence>
<name>A0A6A6Q176_9PEZI</name>
<dbReference type="GeneID" id="54474100"/>
<reference evidence="1" key="1">
    <citation type="journal article" date="2020" name="Stud. Mycol.">
        <title>101 Dothideomycetes genomes: a test case for predicting lifestyles and emergence of pathogens.</title>
        <authorList>
            <person name="Haridas S."/>
            <person name="Albert R."/>
            <person name="Binder M."/>
            <person name="Bloem J."/>
            <person name="Labutti K."/>
            <person name="Salamov A."/>
            <person name="Andreopoulos B."/>
            <person name="Baker S."/>
            <person name="Barry K."/>
            <person name="Bills G."/>
            <person name="Bluhm B."/>
            <person name="Cannon C."/>
            <person name="Castanera R."/>
            <person name="Culley D."/>
            <person name="Daum C."/>
            <person name="Ezra D."/>
            <person name="Gonzalez J."/>
            <person name="Henrissat B."/>
            <person name="Kuo A."/>
            <person name="Liang C."/>
            <person name="Lipzen A."/>
            <person name="Lutzoni F."/>
            <person name="Magnuson J."/>
            <person name="Mondo S."/>
            <person name="Nolan M."/>
            <person name="Ohm R."/>
            <person name="Pangilinan J."/>
            <person name="Park H.-J."/>
            <person name="Ramirez L."/>
            <person name="Alfaro M."/>
            <person name="Sun H."/>
            <person name="Tritt A."/>
            <person name="Yoshinaga Y."/>
            <person name="Zwiers L.-H."/>
            <person name="Turgeon B."/>
            <person name="Goodwin S."/>
            <person name="Spatafora J."/>
            <person name="Crous P."/>
            <person name="Grigoriev I."/>
        </authorList>
    </citation>
    <scope>NUCLEOTIDE SEQUENCE</scope>
    <source>
        <strain evidence="1">CBS 113389</strain>
    </source>
</reference>
<protein>
    <submittedName>
        <fullName evidence="1">Uncharacterized protein</fullName>
    </submittedName>
</protein>
<dbReference type="EMBL" id="MU001633">
    <property type="protein sequence ID" value="KAF2485746.1"/>
    <property type="molecule type" value="Genomic_DNA"/>
</dbReference>
<accession>A0A6A6Q176</accession>
<sequence length="136" mass="14981">MRMPAVLPVLPPSVGADMLIMPLFANMGKAIPRKGHRWIRPGVAYCFLTAHLRPRAPDAVVVTLLERNERVQPDVQVPGAFDGLQPNMRDRFTSGLLVKVRKIGSPDAANVRLVFAKVVYAVHNYIIERADASSPS</sequence>
<organism evidence="1 2">
    <name type="scientific">Neohortaea acidophila</name>
    <dbReference type="NCBI Taxonomy" id="245834"/>
    <lineage>
        <taxon>Eukaryota</taxon>
        <taxon>Fungi</taxon>
        <taxon>Dikarya</taxon>
        <taxon>Ascomycota</taxon>
        <taxon>Pezizomycotina</taxon>
        <taxon>Dothideomycetes</taxon>
        <taxon>Dothideomycetidae</taxon>
        <taxon>Mycosphaerellales</taxon>
        <taxon>Teratosphaeriaceae</taxon>
        <taxon>Neohortaea</taxon>
    </lineage>
</organism>
<keyword evidence="2" id="KW-1185">Reference proteome</keyword>
<dbReference type="RefSeq" id="XP_033592315.1">
    <property type="nucleotide sequence ID" value="XM_033733098.1"/>
</dbReference>
<gene>
    <name evidence="1" type="ORF">BDY17DRAFT_294166</name>
</gene>
<evidence type="ECO:0000313" key="1">
    <source>
        <dbReference type="EMBL" id="KAF2485746.1"/>
    </source>
</evidence>
<dbReference type="AlphaFoldDB" id="A0A6A6Q176"/>